<sequence>MTSSTPKPIRYVAILSVVLIAMSTFGTVDAQDQTIVDDTTSETPDALLEAFQVQPNLSGDETAIFAAPETDGSIRDDDQPNLEYSILPNLDLNLGLIKSDTDRNDYEFREAWELPGIYMEPLESDLKAEISTSF</sequence>
<keyword evidence="1" id="KW-0732">Signal</keyword>
<evidence type="ECO:0000313" key="2">
    <source>
        <dbReference type="EMBL" id="GGX69948.1"/>
    </source>
</evidence>
<gene>
    <name evidence="2" type="ORF">GCM10011309_19970</name>
</gene>
<reference evidence="2 3" key="1">
    <citation type="journal article" date="2014" name="Int. J. Syst. Evol. Microbiol.">
        <title>Complete genome sequence of Corynebacterium casei LMG S-19264T (=DSM 44701T), isolated from a smear-ripened cheese.</title>
        <authorList>
            <consortium name="US DOE Joint Genome Institute (JGI-PGF)"/>
            <person name="Walter F."/>
            <person name="Albersmeier A."/>
            <person name="Kalinowski J."/>
            <person name="Ruckert C."/>
        </authorList>
    </citation>
    <scope>NUCLEOTIDE SEQUENCE [LARGE SCALE GENOMIC DNA]</scope>
    <source>
        <strain evidence="2 3">KCTC 23968</strain>
    </source>
</reference>
<organism evidence="2 3">
    <name type="scientific">Litorimonas cladophorae</name>
    <dbReference type="NCBI Taxonomy" id="1220491"/>
    <lineage>
        <taxon>Bacteria</taxon>
        <taxon>Pseudomonadati</taxon>
        <taxon>Pseudomonadota</taxon>
        <taxon>Alphaproteobacteria</taxon>
        <taxon>Maricaulales</taxon>
        <taxon>Robiginitomaculaceae</taxon>
    </lineage>
</organism>
<evidence type="ECO:0008006" key="4">
    <source>
        <dbReference type="Google" id="ProtNLM"/>
    </source>
</evidence>
<accession>A0A918NII1</accession>
<comment type="caution">
    <text evidence="2">The sequence shown here is derived from an EMBL/GenBank/DDBJ whole genome shotgun (WGS) entry which is preliminary data.</text>
</comment>
<name>A0A918NII1_9PROT</name>
<dbReference type="RefSeq" id="WP_189585123.1">
    <property type="nucleotide sequence ID" value="NZ_BMYV01000002.1"/>
</dbReference>
<evidence type="ECO:0000313" key="3">
    <source>
        <dbReference type="Proteomes" id="UP000600865"/>
    </source>
</evidence>
<protein>
    <recommendedName>
        <fullName evidence="4">WxL domain-containing protein</fullName>
    </recommendedName>
</protein>
<keyword evidence="3" id="KW-1185">Reference proteome</keyword>
<evidence type="ECO:0000256" key="1">
    <source>
        <dbReference type="SAM" id="SignalP"/>
    </source>
</evidence>
<dbReference type="AlphaFoldDB" id="A0A918NII1"/>
<feature type="signal peptide" evidence="1">
    <location>
        <begin position="1"/>
        <end position="30"/>
    </location>
</feature>
<dbReference type="EMBL" id="BMYV01000002">
    <property type="protein sequence ID" value="GGX69948.1"/>
    <property type="molecule type" value="Genomic_DNA"/>
</dbReference>
<feature type="chain" id="PRO_5037041877" description="WxL domain-containing protein" evidence="1">
    <location>
        <begin position="31"/>
        <end position="134"/>
    </location>
</feature>
<dbReference type="Proteomes" id="UP000600865">
    <property type="component" value="Unassembled WGS sequence"/>
</dbReference>
<proteinExistence type="predicted"/>